<dbReference type="GO" id="GO:0010041">
    <property type="term" value="P:response to iron(III) ion"/>
    <property type="evidence" value="ECO:0007669"/>
    <property type="project" value="TreeGrafter"/>
</dbReference>
<dbReference type="PANTHER" id="PTHR33908:SF3">
    <property type="entry name" value="UNDECAPRENYL PHOSPHATE-ALPHA-4-AMINO-4-DEOXY-L-ARABINOSE ARABINOSYL TRANSFERASE"/>
    <property type="match status" value="1"/>
</dbReference>
<reference evidence="11" key="2">
    <citation type="submission" date="2016-04" db="EMBL/GenBank/DDBJ databases">
        <title>First Complete Genome Sequence of a Subdivision 6 Acidobacterium.</title>
        <authorList>
            <person name="Huang S."/>
            <person name="Vieira S."/>
            <person name="Bunk B."/>
            <person name="Riedel T."/>
            <person name="Sproeer C."/>
            <person name="Overmann J."/>
        </authorList>
    </citation>
    <scope>NUCLEOTIDE SEQUENCE [LARGE SCALE GENOMIC DNA]</scope>
    <source>
        <strain evidence="11">DSM 100886 HEG_-6_39</strain>
    </source>
</reference>
<dbReference type="KEGG" id="abac:LuPra_03700"/>
<sequence>MSRHVLILGLVCFLTFFAGLGRGAIGDSDEAFYAEAAREMVVSDDWLTPYYNYELRFQKPILFYWFVSMAYKAAGVGEAAARFPAALAGFGLAILTYLAGRRWFDAGTGFFAASVVATSFGYFSIGRLSLPDLPLAFFIAAATWGLVEGIGSPLATATTSVSRRRLWLAFAGVTMGLGLLAKGPVGVALPVLAAIAVWWKEHRNAGTEDEARLPAMMDILLVGGLVVLVAAPWFMAMAQHHGLAYVHRFFIGENLERFATDRYNEPRPLWFYVPIVLGGLMPWSPFILLWLPTWRRVFRGERMVTRAEWRAIIWAAVPFVFYSASIGKQPRYILPMLPPMALLLARTVIARLPDEQPENSPRTGRQTALAWCGTLCAVLLMMLGLLLHRARPLLFVLTPSLALVCTGIITVGALSVLAAAWSRRRWALPVTMAVASIATLLSLQYSVASAADLEPVQVMARKYAAAYQGHEPSATYRVFVRNLVFYTGVKQTDLVQPHEVIEFLRRPQRVLCVITKDDLATLAGDHGVVTRTLAEVQYFNPAGVRLRTLLWPDPARDLETVLLVTNQ</sequence>
<evidence type="ECO:0000256" key="2">
    <source>
        <dbReference type="ARBA" id="ARBA00022475"/>
    </source>
</evidence>
<keyword evidence="4 10" id="KW-0808">Transferase</keyword>
<dbReference type="GO" id="GO:0006493">
    <property type="term" value="P:protein O-linked glycosylation"/>
    <property type="evidence" value="ECO:0007669"/>
    <property type="project" value="InterPro"/>
</dbReference>
<proteinExistence type="predicted"/>
<protein>
    <submittedName>
        <fullName evidence="10">Undecaprenyl phosphate-alpha-4-amino-4-deoxy-L-arabinose arabinosyl transferase</fullName>
        <ecNumber evidence="10">2.4.2.43</ecNumber>
    </submittedName>
</protein>
<keyword evidence="11" id="KW-1185">Reference proteome</keyword>
<feature type="transmembrane region" description="Helical" evidence="8">
    <location>
        <begin position="81"/>
        <end position="100"/>
    </location>
</feature>
<feature type="transmembrane region" description="Helical" evidence="8">
    <location>
        <begin position="135"/>
        <end position="154"/>
    </location>
</feature>
<reference evidence="10 11" key="1">
    <citation type="journal article" date="2016" name="Genome Announc.">
        <title>First Complete Genome Sequence of a Subdivision 6 Acidobacterium Strain.</title>
        <authorList>
            <person name="Huang S."/>
            <person name="Vieira S."/>
            <person name="Bunk B."/>
            <person name="Riedel T."/>
            <person name="Sproer C."/>
            <person name="Overmann J."/>
        </authorList>
    </citation>
    <scope>NUCLEOTIDE SEQUENCE [LARGE SCALE GENOMIC DNA]</scope>
    <source>
        <strain evidence="11">DSM 100886 HEG_-6_39</strain>
    </source>
</reference>
<evidence type="ECO:0000256" key="5">
    <source>
        <dbReference type="ARBA" id="ARBA00022692"/>
    </source>
</evidence>
<feature type="transmembrane region" description="Helical" evidence="8">
    <location>
        <begin position="106"/>
        <end position="123"/>
    </location>
</feature>
<comment type="subcellular location">
    <subcellularLocation>
        <location evidence="1">Cell membrane</location>
        <topology evidence="1">Multi-pass membrane protein</topology>
    </subcellularLocation>
</comment>
<feature type="transmembrane region" description="Helical" evidence="8">
    <location>
        <begin position="166"/>
        <end position="199"/>
    </location>
</feature>
<feature type="transmembrane region" description="Helical" evidence="8">
    <location>
        <begin position="426"/>
        <end position="447"/>
    </location>
</feature>
<dbReference type="Pfam" id="PF02366">
    <property type="entry name" value="PMT"/>
    <property type="match status" value="1"/>
</dbReference>
<name>A0A143PP47_LUTPR</name>
<evidence type="ECO:0000256" key="6">
    <source>
        <dbReference type="ARBA" id="ARBA00022989"/>
    </source>
</evidence>
<feature type="domain" description="ArnT-like N-terminal" evidence="9">
    <location>
        <begin position="31"/>
        <end position="239"/>
    </location>
</feature>
<feature type="transmembrane region" description="Helical" evidence="8">
    <location>
        <begin position="393"/>
        <end position="419"/>
    </location>
</feature>
<feature type="transmembrane region" description="Helical" evidence="8">
    <location>
        <begin position="311"/>
        <end position="326"/>
    </location>
</feature>
<dbReference type="InterPro" id="IPR003342">
    <property type="entry name" value="ArnT-like_N"/>
</dbReference>
<evidence type="ECO:0000313" key="11">
    <source>
        <dbReference type="Proteomes" id="UP000076079"/>
    </source>
</evidence>
<dbReference type="EMBL" id="CP015136">
    <property type="protein sequence ID" value="AMY10467.1"/>
    <property type="molecule type" value="Genomic_DNA"/>
</dbReference>
<keyword evidence="3 10" id="KW-0328">Glycosyltransferase</keyword>
<dbReference type="GO" id="GO:0103015">
    <property type="term" value="F:4-amino-4-deoxy-L-arabinose transferase activity"/>
    <property type="evidence" value="ECO:0007669"/>
    <property type="project" value="UniProtKB-EC"/>
</dbReference>
<dbReference type="AlphaFoldDB" id="A0A143PP47"/>
<dbReference type="InterPro" id="IPR050297">
    <property type="entry name" value="LipidA_mod_glycosyltrf_83"/>
</dbReference>
<dbReference type="GO" id="GO:0000030">
    <property type="term" value="F:mannosyltransferase activity"/>
    <property type="evidence" value="ECO:0007669"/>
    <property type="project" value="InterPro"/>
</dbReference>
<keyword evidence="7 8" id="KW-0472">Membrane</keyword>
<dbReference type="STRING" id="1855912.LuPra_03700"/>
<evidence type="ECO:0000256" key="8">
    <source>
        <dbReference type="SAM" id="Phobius"/>
    </source>
</evidence>
<keyword evidence="5 8" id="KW-0812">Transmembrane</keyword>
<keyword evidence="6 8" id="KW-1133">Transmembrane helix</keyword>
<dbReference type="GO" id="GO:0009103">
    <property type="term" value="P:lipopolysaccharide biosynthetic process"/>
    <property type="evidence" value="ECO:0007669"/>
    <property type="project" value="UniProtKB-ARBA"/>
</dbReference>
<accession>A0A143PP47</accession>
<evidence type="ECO:0000259" key="9">
    <source>
        <dbReference type="Pfam" id="PF02366"/>
    </source>
</evidence>
<evidence type="ECO:0000256" key="7">
    <source>
        <dbReference type="ARBA" id="ARBA00023136"/>
    </source>
</evidence>
<gene>
    <name evidence="10" type="primary">arnT</name>
    <name evidence="10" type="ORF">LuPra_03700</name>
</gene>
<feature type="transmembrane region" description="Helical" evidence="8">
    <location>
        <begin position="369"/>
        <end position="387"/>
    </location>
</feature>
<dbReference type="PANTHER" id="PTHR33908">
    <property type="entry name" value="MANNOSYLTRANSFERASE YKCB-RELATED"/>
    <property type="match status" value="1"/>
</dbReference>
<evidence type="ECO:0000256" key="3">
    <source>
        <dbReference type="ARBA" id="ARBA00022676"/>
    </source>
</evidence>
<dbReference type="RefSeq" id="WP_157899369.1">
    <property type="nucleotide sequence ID" value="NZ_CP015136.1"/>
</dbReference>
<evidence type="ECO:0000256" key="1">
    <source>
        <dbReference type="ARBA" id="ARBA00004651"/>
    </source>
</evidence>
<dbReference type="GO" id="GO:0005886">
    <property type="term" value="C:plasma membrane"/>
    <property type="evidence" value="ECO:0007669"/>
    <property type="project" value="UniProtKB-SubCell"/>
</dbReference>
<dbReference type="EC" id="2.4.2.43" evidence="10"/>
<feature type="transmembrane region" description="Helical" evidence="8">
    <location>
        <begin position="219"/>
        <end position="238"/>
    </location>
</feature>
<feature type="transmembrane region" description="Helical" evidence="8">
    <location>
        <begin position="269"/>
        <end position="291"/>
    </location>
</feature>
<evidence type="ECO:0000256" key="4">
    <source>
        <dbReference type="ARBA" id="ARBA00022679"/>
    </source>
</evidence>
<dbReference type="Proteomes" id="UP000076079">
    <property type="component" value="Chromosome"/>
</dbReference>
<dbReference type="OrthoDB" id="9775035at2"/>
<evidence type="ECO:0000313" key="10">
    <source>
        <dbReference type="EMBL" id="AMY10467.1"/>
    </source>
</evidence>
<keyword evidence="2" id="KW-1003">Cell membrane</keyword>
<organism evidence="10 11">
    <name type="scientific">Luteitalea pratensis</name>
    <dbReference type="NCBI Taxonomy" id="1855912"/>
    <lineage>
        <taxon>Bacteria</taxon>
        <taxon>Pseudomonadati</taxon>
        <taxon>Acidobacteriota</taxon>
        <taxon>Vicinamibacteria</taxon>
        <taxon>Vicinamibacterales</taxon>
        <taxon>Vicinamibacteraceae</taxon>
        <taxon>Luteitalea</taxon>
    </lineage>
</organism>